<dbReference type="EMBL" id="CAWUOM010000015">
    <property type="protein sequence ID" value="CAK7265240.1"/>
    <property type="molecule type" value="Genomic_DNA"/>
</dbReference>
<reference evidence="2 3" key="1">
    <citation type="submission" date="2024-01" db="EMBL/GenBank/DDBJ databases">
        <authorList>
            <person name="Allen C."/>
            <person name="Tagirdzhanova G."/>
        </authorList>
    </citation>
    <scope>NUCLEOTIDE SEQUENCE [LARGE SCALE GENOMIC DNA]</scope>
    <source>
        <strain evidence="2 3">CBS 573.63</strain>
    </source>
</reference>
<feature type="region of interest" description="Disordered" evidence="1">
    <location>
        <begin position="880"/>
        <end position="908"/>
    </location>
</feature>
<accession>A0ABP0DDJ9</accession>
<evidence type="ECO:0000313" key="3">
    <source>
        <dbReference type="Proteomes" id="UP001642501"/>
    </source>
</evidence>
<protein>
    <recommendedName>
        <fullName evidence="4">Pt repeat family protein</fullName>
    </recommendedName>
</protein>
<feature type="compositionally biased region" description="Low complexity" evidence="1">
    <location>
        <begin position="880"/>
        <end position="904"/>
    </location>
</feature>
<feature type="region of interest" description="Disordered" evidence="1">
    <location>
        <begin position="1305"/>
        <end position="1325"/>
    </location>
</feature>
<dbReference type="Proteomes" id="UP001642501">
    <property type="component" value="Unassembled WGS sequence"/>
</dbReference>
<evidence type="ECO:0000313" key="2">
    <source>
        <dbReference type="EMBL" id="CAK7265240.1"/>
    </source>
</evidence>
<proteinExistence type="predicted"/>
<feature type="compositionally biased region" description="Basic and acidic residues" evidence="1">
    <location>
        <begin position="1305"/>
        <end position="1314"/>
    </location>
</feature>
<organism evidence="2 3">
    <name type="scientific">Sporothrix epigloea</name>
    <dbReference type="NCBI Taxonomy" id="1892477"/>
    <lineage>
        <taxon>Eukaryota</taxon>
        <taxon>Fungi</taxon>
        <taxon>Dikarya</taxon>
        <taxon>Ascomycota</taxon>
        <taxon>Pezizomycotina</taxon>
        <taxon>Sordariomycetes</taxon>
        <taxon>Sordariomycetidae</taxon>
        <taxon>Ophiostomatales</taxon>
        <taxon>Ophiostomataceae</taxon>
        <taxon>Sporothrix</taxon>
    </lineage>
</organism>
<gene>
    <name evidence="2" type="ORF">SEPCBS57363_001486</name>
</gene>
<evidence type="ECO:0000256" key="1">
    <source>
        <dbReference type="SAM" id="MobiDB-lite"/>
    </source>
</evidence>
<feature type="region of interest" description="Disordered" evidence="1">
    <location>
        <begin position="700"/>
        <end position="738"/>
    </location>
</feature>
<feature type="compositionally biased region" description="Acidic residues" evidence="1">
    <location>
        <begin position="701"/>
        <end position="718"/>
    </location>
</feature>
<feature type="region of interest" description="Disordered" evidence="1">
    <location>
        <begin position="1"/>
        <end position="38"/>
    </location>
</feature>
<keyword evidence="3" id="KW-1185">Reference proteome</keyword>
<evidence type="ECO:0008006" key="4">
    <source>
        <dbReference type="Google" id="ProtNLM"/>
    </source>
</evidence>
<name>A0ABP0DDJ9_9PEZI</name>
<feature type="compositionally biased region" description="Polar residues" evidence="1">
    <location>
        <begin position="15"/>
        <end position="38"/>
    </location>
</feature>
<sequence length="1581" mass="173399">MAGDATRGHLPGPSPSKSQPVLNTSRYAASPSSSQPTTFLSQDAYSDQIALTAACTPLVKTTTTNDTHAATTALRTTAAASPFAALSPSTTAPLAVQVDIRFLDLNSQSDIQTYVNEYTSSTGLAATNRLCNGLLRRLHHCSTELITRKDSQALNQRYRQGQETVTKQLRYEIRYRILCRGADVWAEKAFCSYQSEALTDRDAYEVILATHRIIGLFLRRHDPSFYWTEAPITKTAAVASRLEDSRLVCHKVDTPLSLSCVPQARFLENSQSFEFTPGYAINFTFRSRCRGRKQYEWKRVVSLQSKQNAPLNLALAEDLLWDTFNSVNGALSARRKAFHEEHKACDFLEGVVSCQHFGEEAIEIELGIENRLGPNFSHLKRFIESKLGLFRDPDARDCQEFFLASHRSLVHARNTTDSQVRALPDFDLRIMALSAPTWSVETPARFLLGSTNFFSRQSVEAILHRVQTGVSDVLCKSSCTIHLVAYKRGHLVLDKALIARPLSPETGPFHVAVAADQADHLVTRLAERISLDLDAICKDTCSLDVISDNASNDDNLNQIDGSCVDSSLPQCLAPATSAHSAFKQTFIYPDTTAVEEEKPRVLPPRFVELPEDVFVDTLEPSHDSLSPALKPRCRAFPLVPKQFTMSHFRSSPTVHAIALDSTCGGTPAMPTNAPAVSIKTLADLDMKDVTGVSEDVCAIDPDQEVSSPDEENEPDNEVDAVPISRSTPGPVFGEETDSKVEKNLDAEPAEIDNITESISGSEKQLEDIMIDSPPMLINFSDFEEQPTPTLEHYFEPLSCLSIDQALETVFDYDGGSDDEFNFELPSYGHFISTLQEVQEITFNTRVSAAASTAVSQDFASHNIDKESYLGSIVDFPATSLDSTRPSTPSLSSSSGEVDSPESSLLETPNFLHGRQTAVTCFNSDESPDYDSRLHGGYGANSQSANSKHNSYGQLVDNANLVPHSLAGQSLFGQPLRALPTAHKRDSFESVSSYMESWQGFANNKDIHMAPENSGQLYEFDFDLKFSAGQSPDCHNFADGGVDAATRSPASYKYSKLVTGMNFDSEQQLFEDGGASQASNHNPEASLVEEIALHDFDSFRDQVNLIDLQQRAHSNSDSAADTSENSIADKAVAQSDAIHEFVADALADASSETTAEVVVKLEHVIKQDADETLLYATDAESYFDLRPVSLLDLGNCSEKNFDLDEDTLSTIGEMTSYVPENNRVTMHSRFLFDLDVSAAHNGTDHTAPDIAGGAERSSEWWLNRTVLDGNPPTDSGTKYLNHGFLSASSTRSIQIKSDLTAYDRKDVTNPEEHQRPLLPSLNGQQSSQTLEAGNCAVFESEVNLVSASEMSAQQANESHAFLDVCAAPTPALHTIVEEDVELGVASTPSSEARIISGIEEDLALTKVINASHLDQLPAPEYCKMRLVDDFPGESIGSIHKTVDLVDLTLPKCPTYWSLPRCGVLGLHQTRSTRFSLRGALPVPHVFDRNSVSTETRQKRAARVEEDGIDEAEDAILPSQLEVARPSLLELSNRTRSVSVFAEDFKQVQDTADATEVQQGMLPRVIIAFVSMAIMSQMINRSS</sequence>
<comment type="caution">
    <text evidence="2">The sequence shown here is derived from an EMBL/GenBank/DDBJ whole genome shotgun (WGS) entry which is preliminary data.</text>
</comment>